<dbReference type="AlphaFoldDB" id="A0A4Z2BTN4"/>
<accession>A0A4Z2BTN4</accession>
<dbReference type="InterPro" id="IPR027417">
    <property type="entry name" value="P-loop_NTPase"/>
</dbReference>
<dbReference type="EMBL" id="SWLE01000011">
    <property type="protein sequence ID" value="TNM94700.1"/>
    <property type="molecule type" value="Genomic_DNA"/>
</dbReference>
<dbReference type="Gene3D" id="3.40.50.300">
    <property type="entry name" value="P-loop containing nucleotide triphosphate hydrolases"/>
    <property type="match status" value="1"/>
</dbReference>
<sequence>MYEVIDQKCRLVDNLVEDEFETESLRVKPTCFIILGRPGVGKSTLAKRIAETWNCILIDDTDLLMTHIKNETREGIEDFIAEHHPVYLLELDGQNTPEDLHSSVMIYLNSMALNPVPVPVLLQQPDDTELPEDIDTVHEHIYLASYEKFK</sequence>
<organism evidence="1 2">
    <name type="scientific">Takifugu bimaculatus</name>
    <dbReference type="NCBI Taxonomy" id="433685"/>
    <lineage>
        <taxon>Eukaryota</taxon>
        <taxon>Metazoa</taxon>
        <taxon>Chordata</taxon>
        <taxon>Craniata</taxon>
        <taxon>Vertebrata</taxon>
        <taxon>Euteleostomi</taxon>
        <taxon>Actinopterygii</taxon>
        <taxon>Neopterygii</taxon>
        <taxon>Teleostei</taxon>
        <taxon>Neoteleostei</taxon>
        <taxon>Acanthomorphata</taxon>
        <taxon>Eupercaria</taxon>
        <taxon>Tetraodontiformes</taxon>
        <taxon>Tetradontoidea</taxon>
        <taxon>Tetraodontidae</taxon>
        <taxon>Takifugu</taxon>
    </lineage>
</organism>
<gene>
    <name evidence="1" type="ORF">fugu_017459</name>
</gene>
<proteinExistence type="predicted"/>
<protein>
    <submittedName>
        <fullName evidence="1">Uncharacterized protein</fullName>
    </submittedName>
</protein>
<dbReference type="Proteomes" id="UP000516260">
    <property type="component" value="Chromosome 19"/>
</dbReference>
<evidence type="ECO:0000313" key="1">
    <source>
        <dbReference type="EMBL" id="TNM94700.1"/>
    </source>
</evidence>
<reference evidence="1 2" key="1">
    <citation type="submission" date="2019-04" db="EMBL/GenBank/DDBJ databases">
        <title>The sequence and de novo assembly of Takifugu bimaculatus genome using PacBio and Hi-C technologies.</title>
        <authorList>
            <person name="Xu P."/>
            <person name="Liu B."/>
            <person name="Zhou Z."/>
        </authorList>
    </citation>
    <scope>NUCLEOTIDE SEQUENCE [LARGE SCALE GENOMIC DNA]</scope>
    <source>
        <strain evidence="1">TB-2018</strain>
        <tissue evidence="1">Muscle</tissue>
    </source>
</reference>
<dbReference type="SUPFAM" id="SSF52540">
    <property type="entry name" value="P-loop containing nucleoside triphosphate hydrolases"/>
    <property type="match status" value="2"/>
</dbReference>
<comment type="caution">
    <text evidence="1">The sequence shown here is derived from an EMBL/GenBank/DDBJ whole genome shotgun (WGS) entry which is preliminary data.</text>
</comment>
<name>A0A4Z2BTN4_9TELE</name>
<evidence type="ECO:0000313" key="2">
    <source>
        <dbReference type="Proteomes" id="UP000516260"/>
    </source>
</evidence>
<keyword evidence="2" id="KW-1185">Reference proteome</keyword>